<evidence type="ECO:0000313" key="2">
    <source>
        <dbReference type="Proteomes" id="UP000479526"/>
    </source>
</evidence>
<reference evidence="1 2" key="1">
    <citation type="submission" date="2020-01" db="EMBL/GenBank/DDBJ databases">
        <title>Herbidospora sp. NEAU-GS84 nov., a novel actinomycete isolated from soil.</title>
        <authorList>
            <person name="Han L."/>
        </authorList>
    </citation>
    <scope>NUCLEOTIDE SEQUENCE [LARGE SCALE GENOMIC DNA]</scope>
    <source>
        <strain evidence="1 2">NEAU-GS84</strain>
    </source>
</reference>
<dbReference type="AlphaFoldDB" id="A0A7C9N6U1"/>
<keyword evidence="2" id="KW-1185">Reference proteome</keyword>
<proteinExistence type="predicted"/>
<name>A0A7C9N6U1_9ACTN</name>
<evidence type="ECO:0000313" key="1">
    <source>
        <dbReference type="EMBL" id="NAS22533.1"/>
    </source>
</evidence>
<sequence>MQLDVCASATYCGVTGWTSLACAGVAIARRPPAISAAVATAAARDPLAGEHEDPILSR</sequence>
<accession>A0A7C9N6U1</accession>
<dbReference type="EMBL" id="WXEW01000003">
    <property type="protein sequence ID" value="NAS22533.1"/>
    <property type="molecule type" value="Genomic_DNA"/>
</dbReference>
<dbReference type="Proteomes" id="UP000479526">
    <property type="component" value="Unassembled WGS sequence"/>
</dbReference>
<organism evidence="1 2">
    <name type="scientific">Herbidospora solisilvae</name>
    <dbReference type="NCBI Taxonomy" id="2696284"/>
    <lineage>
        <taxon>Bacteria</taxon>
        <taxon>Bacillati</taxon>
        <taxon>Actinomycetota</taxon>
        <taxon>Actinomycetes</taxon>
        <taxon>Streptosporangiales</taxon>
        <taxon>Streptosporangiaceae</taxon>
        <taxon>Herbidospora</taxon>
    </lineage>
</organism>
<gene>
    <name evidence="1" type="ORF">GT755_12655</name>
</gene>
<comment type="caution">
    <text evidence="1">The sequence shown here is derived from an EMBL/GenBank/DDBJ whole genome shotgun (WGS) entry which is preliminary data.</text>
</comment>
<protein>
    <submittedName>
        <fullName evidence="1">Uncharacterized protein</fullName>
    </submittedName>
</protein>